<sequence>MKQYKLLQIKTMENKQLMTESSEQVGTVRDFYKIETEKVVIADECGDTLWDEVLEENERKVLNTEADQ</sequence>
<keyword evidence="2" id="KW-1185">Reference proteome</keyword>
<evidence type="ECO:0000313" key="2">
    <source>
        <dbReference type="Proteomes" id="UP000199306"/>
    </source>
</evidence>
<dbReference type="AlphaFoldDB" id="A0A1I5STQ7"/>
<dbReference type="STRING" id="1079859.SAMN04515674_105208"/>
<name>A0A1I5STQ7_9BACT</name>
<reference evidence="1 2" key="1">
    <citation type="submission" date="2016-10" db="EMBL/GenBank/DDBJ databases">
        <authorList>
            <person name="de Groot N.N."/>
        </authorList>
    </citation>
    <scope>NUCLEOTIDE SEQUENCE [LARGE SCALE GENOMIC DNA]</scope>
    <source>
        <strain evidence="2">E92,LMG 26720,CCM 7988</strain>
    </source>
</reference>
<accession>A0A1I5STQ7</accession>
<protein>
    <submittedName>
        <fullName evidence="1">Uncharacterized protein</fullName>
    </submittedName>
</protein>
<proteinExistence type="predicted"/>
<evidence type="ECO:0000313" key="1">
    <source>
        <dbReference type="EMBL" id="SFP74184.1"/>
    </source>
</evidence>
<dbReference type="EMBL" id="FOXH01000005">
    <property type="protein sequence ID" value="SFP74184.1"/>
    <property type="molecule type" value="Genomic_DNA"/>
</dbReference>
<gene>
    <name evidence="1" type="ORF">SAMN04515674_105208</name>
</gene>
<organism evidence="1 2">
    <name type="scientific">Pseudarcicella hirudinis</name>
    <dbReference type="NCBI Taxonomy" id="1079859"/>
    <lineage>
        <taxon>Bacteria</taxon>
        <taxon>Pseudomonadati</taxon>
        <taxon>Bacteroidota</taxon>
        <taxon>Cytophagia</taxon>
        <taxon>Cytophagales</taxon>
        <taxon>Flectobacillaceae</taxon>
        <taxon>Pseudarcicella</taxon>
    </lineage>
</organism>
<dbReference type="Proteomes" id="UP000199306">
    <property type="component" value="Unassembled WGS sequence"/>
</dbReference>